<dbReference type="OrthoDB" id="275781at2"/>
<keyword evidence="3" id="KW-1185">Reference proteome</keyword>
<feature type="transmembrane region" description="Helical" evidence="1">
    <location>
        <begin position="125"/>
        <end position="146"/>
    </location>
</feature>
<dbReference type="Pfam" id="PF04304">
    <property type="entry name" value="DUF454"/>
    <property type="match status" value="1"/>
</dbReference>
<reference evidence="2 3" key="1">
    <citation type="submission" date="2019-02" db="EMBL/GenBank/DDBJ databases">
        <title>Deep-cultivation of Planctomycetes and their phenomic and genomic characterization uncovers novel biology.</title>
        <authorList>
            <person name="Wiegand S."/>
            <person name="Jogler M."/>
            <person name="Boedeker C."/>
            <person name="Pinto D."/>
            <person name="Vollmers J."/>
            <person name="Rivas-Marin E."/>
            <person name="Kohn T."/>
            <person name="Peeters S.H."/>
            <person name="Heuer A."/>
            <person name="Rast P."/>
            <person name="Oberbeckmann S."/>
            <person name="Bunk B."/>
            <person name="Jeske O."/>
            <person name="Meyerdierks A."/>
            <person name="Storesund J.E."/>
            <person name="Kallscheuer N."/>
            <person name="Luecker S."/>
            <person name="Lage O.M."/>
            <person name="Pohl T."/>
            <person name="Merkel B.J."/>
            <person name="Hornburger P."/>
            <person name="Mueller R.-W."/>
            <person name="Bruemmer F."/>
            <person name="Labrenz M."/>
            <person name="Spormann A.M."/>
            <person name="Op Den Camp H."/>
            <person name="Overmann J."/>
            <person name="Amann R."/>
            <person name="Jetten M.S.M."/>
            <person name="Mascher T."/>
            <person name="Medema M.H."/>
            <person name="Devos D.P."/>
            <person name="Kaster A.-K."/>
            <person name="Ovreas L."/>
            <person name="Rohde M."/>
            <person name="Galperin M.Y."/>
            <person name="Jogler C."/>
        </authorList>
    </citation>
    <scope>NUCLEOTIDE SEQUENCE [LARGE SCALE GENOMIC DNA]</scope>
    <source>
        <strain evidence="2 3">KOR34</strain>
    </source>
</reference>
<gene>
    <name evidence="2" type="primary">ybaN</name>
    <name evidence="2" type="ORF">KOR34_06190</name>
</gene>
<feature type="transmembrane region" description="Helical" evidence="1">
    <location>
        <begin position="209"/>
        <end position="234"/>
    </location>
</feature>
<evidence type="ECO:0000313" key="3">
    <source>
        <dbReference type="Proteomes" id="UP000316714"/>
    </source>
</evidence>
<dbReference type="Proteomes" id="UP000316714">
    <property type="component" value="Unassembled WGS sequence"/>
</dbReference>
<dbReference type="EMBL" id="SIHJ01000001">
    <property type="protein sequence ID" value="TWT35725.1"/>
    <property type="molecule type" value="Genomic_DNA"/>
</dbReference>
<name>A0A5C5VDJ9_9BACT</name>
<accession>A0A5C5VDJ9</accession>
<dbReference type="InterPro" id="IPR007401">
    <property type="entry name" value="DUF454"/>
</dbReference>
<proteinExistence type="predicted"/>
<protein>
    <submittedName>
        <fullName evidence="2">Inner membrane protein YbaN</fullName>
    </submittedName>
</protein>
<evidence type="ECO:0000313" key="2">
    <source>
        <dbReference type="EMBL" id="TWT35725.1"/>
    </source>
</evidence>
<dbReference type="RefSeq" id="WP_146562098.1">
    <property type="nucleotide sequence ID" value="NZ_SIHJ01000001.1"/>
</dbReference>
<keyword evidence="1" id="KW-1133">Transmembrane helix</keyword>
<dbReference type="AlphaFoldDB" id="A0A5C5VDJ9"/>
<comment type="caution">
    <text evidence="2">The sequence shown here is derived from an EMBL/GenBank/DDBJ whole genome shotgun (WGS) entry which is preliminary data.</text>
</comment>
<keyword evidence="1" id="KW-0812">Transmembrane</keyword>
<sequence length="242" mass="25360">MSQPAARPVVPAPDLCVKDDSIQVRCQDGEAAGLVARRLLRSSDVRSVVYDSHQAQARVCLRNGASASRILGELALLSGNQTSAMMRTAKTLRQIDDVVTWTDAAAGSTSYVRAPSPATGVTRTLLLLGAAASFMLAAVGVVVPGLPTTPLLLVTSYCLLRSSRTLHQRLINSRVFGPFLKDWHAHRGVRPGVKPTALATMGLVLAASLWLGGLPVVAQCGVGAMAAIGAVVILRLPVVPRA</sequence>
<keyword evidence="1" id="KW-0472">Membrane</keyword>
<dbReference type="PANTHER" id="PTHR35813">
    <property type="entry name" value="INNER MEMBRANE PROTEIN YBAN"/>
    <property type="match status" value="1"/>
</dbReference>
<dbReference type="GO" id="GO:0005886">
    <property type="term" value="C:plasma membrane"/>
    <property type="evidence" value="ECO:0007669"/>
    <property type="project" value="TreeGrafter"/>
</dbReference>
<organism evidence="2 3">
    <name type="scientific">Posidoniimonas corsicana</name>
    <dbReference type="NCBI Taxonomy" id="1938618"/>
    <lineage>
        <taxon>Bacteria</taxon>
        <taxon>Pseudomonadati</taxon>
        <taxon>Planctomycetota</taxon>
        <taxon>Planctomycetia</taxon>
        <taxon>Pirellulales</taxon>
        <taxon>Lacipirellulaceae</taxon>
        <taxon>Posidoniimonas</taxon>
    </lineage>
</organism>
<evidence type="ECO:0000256" key="1">
    <source>
        <dbReference type="SAM" id="Phobius"/>
    </source>
</evidence>
<dbReference type="PANTHER" id="PTHR35813:SF1">
    <property type="entry name" value="INNER MEMBRANE PROTEIN YBAN"/>
    <property type="match status" value="1"/>
</dbReference>